<accession>A0ABU1QKG6</accession>
<name>A0ABU1QKG6_9BACL</name>
<organism evidence="1 2">
    <name type="scientific">Paenibacillus peoriae</name>
    <dbReference type="NCBI Taxonomy" id="59893"/>
    <lineage>
        <taxon>Bacteria</taxon>
        <taxon>Bacillati</taxon>
        <taxon>Bacillota</taxon>
        <taxon>Bacilli</taxon>
        <taxon>Bacillales</taxon>
        <taxon>Paenibacillaceae</taxon>
        <taxon>Paenibacillus</taxon>
    </lineage>
</organism>
<evidence type="ECO:0000313" key="1">
    <source>
        <dbReference type="EMBL" id="MDR6779300.1"/>
    </source>
</evidence>
<gene>
    <name evidence="1" type="ORF">J2W98_003580</name>
</gene>
<protein>
    <submittedName>
        <fullName evidence="1">Uncharacterized protein</fullName>
    </submittedName>
</protein>
<reference evidence="1 2" key="1">
    <citation type="submission" date="2023-07" db="EMBL/GenBank/DDBJ databases">
        <title>Sorghum-associated microbial communities from plants grown in Nebraska, USA.</title>
        <authorList>
            <person name="Schachtman D."/>
        </authorList>
    </citation>
    <scope>NUCLEOTIDE SEQUENCE [LARGE SCALE GENOMIC DNA]</scope>
    <source>
        <strain evidence="1 2">BE143</strain>
    </source>
</reference>
<dbReference type="EMBL" id="JAVDUG010000004">
    <property type="protein sequence ID" value="MDR6779300.1"/>
    <property type="molecule type" value="Genomic_DNA"/>
</dbReference>
<comment type="caution">
    <text evidence="1">The sequence shown here is derived from an EMBL/GenBank/DDBJ whole genome shotgun (WGS) entry which is preliminary data.</text>
</comment>
<keyword evidence="2" id="KW-1185">Reference proteome</keyword>
<dbReference type="Proteomes" id="UP001266807">
    <property type="component" value="Unassembled WGS sequence"/>
</dbReference>
<dbReference type="RefSeq" id="WP_068940832.1">
    <property type="nucleotide sequence ID" value="NZ_JAVDUG010000004.1"/>
</dbReference>
<sequence length="163" mass="19271">MTIILRKETKNYQRSNISYTYTTGISDKPLYNNEITFESVLEKFGIGYNCTILISKMRFFLNTVEQLYEFIERLPLETADLPEQSLLTKIRKERIDAYSYIDVTGFLYDFYHNKKLALEKLFQEPINQFKLNKLATKDPSEIYNARQEKGKYCTVLEVSLLLM</sequence>
<proteinExistence type="predicted"/>
<evidence type="ECO:0000313" key="2">
    <source>
        <dbReference type="Proteomes" id="UP001266807"/>
    </source>
</evidence>